<protein>
    <submittedName>
        <fullName evidence="1">Uncharacterized protein</fullName>
    </submittedName>
</protein>
<sequence>MNKLETKYEQDAMQIALEWHLAEMPDDMTSTAIFDDLANLLETCEYCYAWEPLEDWSADALSDSIWNLKASVLAMMVRCHCE</sequence>
<accession>A0A6J5PIT2</accession>
<reference evidence="1" key="1">
    <citation type="submission" date="2020-05" db="EMBL/GenBank/DDBJ databases">
        <authorList>
            <person name="Chiriac C."/>
            <person name="Salcher M."/>
            <person name="Ghai R."/>
            <person name="Kavagutti S V."/>
        </authorList>
    </citation>
    <scope>NUCLEOTIDE SEQUENCE</scope>
</reference>
<organism evidence="1">
    <name type="scientific">uncultured Caudovirales phage</name>
    <dbReference type="NCBI Taxonomy" id="2100421"/>
    <lineage>
        <taxon>Viruses</taxon>
        <taxon>Duplodnaviria</taxon>
        <taxon>Heunggongvirae</taxon>
        <taxon>Uroviricota</taxon>
        <taxon>Caudoviricetes</taxon>
        <taxon>Peduoviridae</taxon>
        <taxon>Maltschvirus</taxon>
        <taxon>Maltschvirus maltsch</taxon>
    </lineage>
</organism>
<name>A0A6J5PIT2_9CAUD</name>
<evidence type="ECO:0000313" key="1">
    <source>
        <dbReference type="EMBL" id="CAB4171810.1"/>
    </source>
</evidence>
<dbReference type="EMBL" id="LR796877">
    <property type="protein sequence ID" value="CAB4171810.1"/>
    <property type="molecule type" value="Genomic_DNA"/>
</dbReference>
<gene>
    <name evidence="1" type="ORF">UFOVP923_28</name>
</gene>
<proteinExistence type="predicted"/>